<feature type="region of interest" description="Disordered" evidence="8">
    <location>
        <begin position="856"/>
        <end position="877"/>
    </location>
</feature>
<dbReference type="Pfam" id="PF00211">
    <property type="entry name" value="Guanylate_cyc"/>
    <property type="match status" value="2"/>
</dbReference>
<feature type="region of interest" description="Disordered" evidence="8">
    <location>
        <begin position="653"/>
        <end position="689"/>
    </location>
</feature>
<keyword evidence="4" id="KW-1133">Transmembrane helix</keyword>
<sequence length="1357" mass="136996">MLLLSWGREVCCLALLDEADLRAAVHQAAGQPLLVLAVPPPAPATGRTRQQRSGLRRTGNGREPDPDRDRDADDREGDSRSLLAMNPHLADLLLGTASNQSGRLPNRQKQRDGGVAARRGSEEGSKVLWRGTSLMLEARDSNPRGPGGSSSTCGPVLRLSTSSGATSLRCVLANAVLGFLASRFSADRGLVWLFQDTVNRLLSGQLAPAHHFIPGDFGADRYFLSMKISPFKLRTARPGAGAAAQGGPRGSRVLPALLLELDVPYEGRDLAARLQRDYLIMSNIPSPVTIFDMAGHVLHQNRASVAYLGYRVGQGLRAREEARRAARDGVGAAGGGTTAAGAPEAAPVLAELFCLNPDKLAGLLAALEQGKEWRGLVRMAPSLVPQLERGEGWDYGPEGGEAEAPPQDRTSQTASDGVSQPLLHPGLTQALGLGNREDGHDAGASQLLASASGSADADAFTIDLFFSNNVRSAGRGAGCIGSAGAGGRNVGSVDGAIGVAAAGGGRTGASPVRAPSMAATQVSCERGAAAGSGGDSVTSSAAYQTAPGPGPRSGLWAPSSSGRKAGSSLGDGESVMLGTGMSAAAEAWHQEFAAVAVPPSATRQQPPGQLLSRHGRGHQPPAGEARRLMGNGCVLSAPADRLPYGADTAAAVPAGHRLPGSDPHPAPWDHRNDLGAGPPTDAGGSSLATHPPQLIAVAGATSAPAAVRMTSLDPPRPTAAELWARLLPGGTGGDGGATAATTVLGGGAGGSPGPAPTGFQSRHPSLDLTVRGVTCLSCPEAESCPTLAVGAARVDLSQHAHADADADGGAAPQDLFSAPPPVTGSWGPRPSALPQSPGGIKRSSSVVLVQFVTPAAVTGGPSSGPSGTRSSAASDPRARLRQVLRTVLTSSAGGDIRAGAAGGNIATLSLPGRARSGSRGRIRSSYDACPVVQPRVQSASMGSAARLVDDRGGGGGSAEKAAAAAGAAAATGPRRHRQPPRHASSRALLLGPGMANWGPSLADIQPLVTTAAGAAGGQGAAGVGTIPAGGGGGHGGGDDWRGGGTSGDGTLGPYPGCAAGGVRWHEVAVKPVVDPMSGERVLLLVQTDVSKQIAAEEVLASVLEAEHRLLADVFPQHVVADMTAARNASAEAARRGFKLLGHIQDPAALATSHECITILFADIKGFTCMCKEVPPAAVMTFLNDLYTRLDSLTDVYGVMRIGIHSGPATSGVVGAKMPRFCLFGDTVNTASRMESTGTPGCIHISAATRALLPATEDELGWAPSGGVEVKGKGTMETFLWAPNSRAASKQRAEQRRTASILGTFSARTIAAAAAAVAASASAGCEEGPGSSSAAVLAAGGSTAASLGNGRQSAPGTR</sequence>
<evidence type="ECO:0000256" key="5">
    <source>
        <dbReference type="ARBA" id="ARBA00023136"/>
    </source>
</evidence>
<dbReference type="InterPro" id="IPR050401">
    <property type="entry name" value="Cyclic_nucleotide_synthase"/>
</dbReference>
<comment type="similarity">
    <text evidence="7">Belongs to the adenylyl cyclase class-4/guanylyl cyclase family.</text>
</comment>
<feature type="region of interest" description="Disordered" evidence="8">
    <location>
        <begin position="803"/>
        <end position="840"/>
    </location>
</feature>
<dbReference type="GO" id="GO:0007168">
    <property type="term" value="P:receptor guanylyl cyclase signaling pathway"/>
    <property type="evidence" value="ECO:0007669"/>
    <property type="project" value="TreeGrafter"/>
</dbReference>
<feature type="region of interest" description="Disordered" evidence="8">
    <location>
        <begin position="598"/>
        <end position="627"/>
    </location>
</feature>
<evidence type="ECO:0000256" key="7">
    <source>
        <dbReference type="RuleBase" id="RU000405"/>
    </source>
</evidence>
<feature type="region of interest" description="Disordered" evidence="8">
    <location>
        <begin position="950"/>
        <end position="983"/>
    </location>
</feature>
<dbReference type="OrthoDB" id="556446at2759"/>
<dbReference type="SUPFAM" id="SSF55073">
    <property type="entry name" value="Nucleotide cyclase"/>
    <property type="match status" value="1"/>
</dbReference>
<evidence type="ECO:0000256" key="3">
    <source>
        <dbReference type="ARBA" id="ARBA00022741"/>
    </source>
</evidence>
<evidence type="ECO:0000313" key="10">
    <source>
        <dbReference type="EMBL" id="KXZ43788.1"/>
    </source>
</evidence>
<feature type="domain" description="Guanylate cyclase" evidence="9">
    <location>
        <begin position="1157"/>
        <end position="1198"/>
    </location>
</feature>
<dbReference type="EMBL" id="LSYV01000081">
    <property type="protein sequence ID" value="KXZ43788.1"/>
    <property type="molecule type" value="Genomic_DNA"/>
</dbReference>
<evidence type="ECO:0000256" key="4">
    <source>
        <dbReference type="ARBA" id="ARBA00022989"/>
    </source>
</evidence>
<feature type="domain" description="Guanylate cyclase" evidence="9">
    <location>
        <begin position="1199"/>
        <end position="1234"/>
    </location>
</feature>
<dbReference type="GO" id="GO:0035556">
    <property type="term" value="P:intracellular signal transduction"/>
    <property type="evidence" value="ECO:0007669"/>
    <property type="project" value="InterPro"/>
</dbReference>
<feature type="compositionally biased region" description="Low complexity" evidence="8">
    <location>
        <begin position="856"/>
        <end position="874"/>
    </location>
</feature>
<gene>
    <name evidence="10" type="ORF">GPECTOR_80g148</name>
</gene>
<feature type="region of interest" description="Disordered" evidence="8">
    <location>
        <begin position="527"/>
        <end position="573"/>
    </location>
</feature>
<dbReference type="PANTHER" id="PTHR11920">
    <property type="entry name" value="GUANYLYL CYCLASE"/>
    <property type="match status" value="1"/>
</dbReference>
<evidence type="ECO:0000256" key="1">
    <source>
        <dbReference type="ARBA" id="ARBA00004370"/>
    </source>
</evidence>
<evidence type="ECO:0000313" key="11">
    <source>
        <dbReference type="Proteomes" id="UP000075714"/>
    </source>
</evidence>
<dbReference type="GO" id="GO:0001653">
    <property type="term" value="F:peptide receptor activity"/>
    <property type="evidence" value="ECO:0007669"/>
    <property type="project" value="TreeGrafter"/>
</dbReference>
<dbReference type="PROSITE" id="PS00452">
    <property type="entry name" value="GUANYLATE_CYCLASE_1"/>
    <property type="match status" value="1"/>
</dbReference>
<keyword evidence="5" id="KW-0472">Membrane</keyword>
<evidence type="ECO:0000256" key="2">
    <source>
        <dbReference type="ARBA" id="ARBA00022692"/>
    </source>
</evidence>
<feature type="compositionally biased region" description="Basic and acidic residues" evidence="8">
    <location>
        <begin position="60"/>
        <end position="78"/>
    </location>
</feature>
<keyword evidence="11" id="KW-1185">Reference proteome</keyword>
<dbReference type="InterPro" id="IPR018297">
    <property type="entry name" value="A/G_cyclase_CS"/>
</dbReference>
<comment type="caution">
    <text evidence="10">The sequence shown here is derived from an EMBL/GenBank/DDBJ whole genome shotgun (WGS) entry which is preliminary data.</text>
</comment>
<evidence type="ECO:0000256" key="6">
    <source>
        <dbReference type="ARBA" id="ARBA00023239"/>
    </source>
</evidence>
<dbReference type="CDD" id="cd07302">
    <property type="entry name" value="CHD"/>
    <property type="match status" value="1"/>
</dbReference>
<dbReference type="PANTHER" id="PTHR11920:SF335">
    <property type="entry name" value="GUANYLATE CYCLASE"/>
    <property type="match status" value="1"/>
</dbReference>
<feature type="region of interest" description="Disordered" evidence="8">
    <location>
        <begin position="38"/>
        <end position="78"/>
    </location>
</feature>
<feature type="region of interest" description="Disordered" evidence="8">
    <location>
        <begin position="388"/>
        <end position="438"/>
    </location>
</feature>
<keyword evidence="3" id="KW-0547">Nucleotide-binding</keyword>
<dbReference type="GO" id="GO:0004383">
    <property type="term" value="F:guanylate cyclase activity"/>
    <property type="evidence" value="ECO:0007669"/>
    <property type="project" value="TreeGrafter"/>
</dbReference>
<keyword evidence="6 7" id="KW-0456">Lyase</keyword>
<dbReference type="GO" id="GO:0004016">
    <property type="term" value="F:adenylate cyclase activity"/>
    <property type="evidence" value="ECO:0007669"/>
    <property type="project" value="TreeGrafter"/>
</dbReference>
<dbReference type="InterPro" id="IPR001054">
    <property type="entry name" value="A/G_cyclase"/>
</dbReference>
<dbReference type="InterPro" id="IPR029787">
    <property type="entry name" value="Nucleotide_cyclase"/>
</dbReference>
<accession>A0A150G1S5</accession>
<evidence type="ECO:0000259" key="9">
    <source>
        <dbReference type="PROSITE" id="PS50125"/>
    </source>
</evidence>
<dbReference type="GO" id="GO:0000166">
    <property type="term" value="F:nucleotide binding"/>
    <property type="evidence" value="ECO:0007669"/>
    <property type="project" value="UniProtKB-KW"/>
</dbReference>
<protein>
    <recommendedName>
        <fullName evidence="9">Guanylate cyclase domain-containing protein</fullName>
    </recommendedName>
</protein>
<proteinExistence type="inferred from homology"/>
<keyword evidence="2" id="KW-0812">Transmembrane</keyword>
<name>A0A150G1S5_GONPE</name>
<dbReference type="Proteomes" id="UP000075714">
    <property type="component" value="Unassembled WGS sequence"/>
</dbReference>
<dbReference type="Gene3D" id="3.30.70.1230">
    <property type="entry name" value="Nucleotide cyclase"/>
    <property type="match status" value="2"/>
</dbReference>
<feature type="region of interest" description="Disordered" evidence="8">
    <location>
        <begin position="97"/>
        <end position="124"/>
    </location>
</feature>
<feature type="compositionally biased region" description="Basic residues" evidence="8">
    <location>
        <begin position="973"/>
        <end position="983"/>
    </location>
</feature>
<dbReference type="SMART" id="SM00044">
    <property type="entry name" value="CYCc"/>
    <property type="match status" value="1"/>
</dbReference>
<reference evidence="11" key="1">
    <citation type="journal article" date="2016" name="Nat. Commun.">
        <title>The Gonium pectorale genome demonstrates co-option of cell cycle regulation during the evolution of multicellularity.</title>
        <authorList>
            <person name="Hanschen E.R."/>
            <person name="Marriage T.N."/>
            <person name="Ferris P.J."/>
            <person name="Hamaji T."/>
            <person name="Toyoda A."/>
            <person name="Fujiyama A."/>
            <person name="Neme R."/>
            <person name="Noguchi H."/>
            <person name="Minakuchi Y."/>
            <person name="Suzuki M."/>
            <person name="Kawai-Toyooka H."/>
            <person name="Smith D.R."/>
            <person name="Sparks H."/>
            <person name="Anderson J."/>
            <person name="Bakaric R."/>
            <person name="Luria V."/>
            <person name="Karger A."/>
            <person name="Kirschner M.W."/>
            <person name="Durand P.M."/>
            <person name="Michod R.E."/>
            <person name="Nozaki H."/>
            <person name="Olson B.J."/>
        </authorList>
    </citation>
    <scope>NUCLEOTIDE SEQUENCE [LARGE SCALE GENOMIC DNA]</scope>
    <source>
        <strain evidence="11">NIES-2863</strain>
    </source>
</reference>
<feature type="compositionally biased region" description="Low complexity" evidence="8">
    <location>
        <begin position="958"/>
        <end position="972"/>
    </location>
</feature>
<feature type="compositionally biased region" description="Polar residues" evidence="8">
    <location>
        <begin position="408"/>
        <end position="418"/>
    </location>
</feature>
<comment type="subcellular location">
    <subcellularLocation>
        <location evidence="1">Membrane</location>
    </subcellularLocation>
</comment>
<dbReference type="GO" id="GO:0005886">
    <property type="term" value="C:plasma membrane"/>
    <property type="evidence" value="ECO:0007669"/>
    <property type="project" value="TreeGrafter"/>
</dbReference>
<dbReference type="PROSITE" id="PS50125">
    <property type="entry name" value="GUANYLATE_CYCLASE_2"/>
    <property type="match status" value="2"/>
</dbReference>
<evidence type="ECO:0000256" key="8">
    <source>
        <dbReference type="SAM" id="MobiDB-lite"/>
    </source>
</evidence>
<feature type="region of interest" description="Disordered" evidence="8">
    <location>
        <begin position="1029"/>
        <end position="1049"/>
    </location>
</feature>
<organism evidence="10 11">
    <name type="scientific">Gonium pectorale</name>
    <name type="common">Green alga</name>
    <dbReference type="NCBI Taxonomy" id="33097"/>
    <lineage>
        <taxon>Eukaryota</taxon>
        <taxon>Viridiplantae</taxon>
        <taxon>Chlorophyta</taxon>
        <taxon>core chlorophytes</taxon>
        <taxon>Chlorophyceae</taxon>
        <taxon>CS clade</taxon>
        <taxon>Chlamydomonadales</taxon>
        <taxon>Volvocaceae</taxon>
        <taxon>Gonium</taxon>
    </lineage>
</organism>